<evidence type="ECO:0000313" key="4">
    <source>
        <dbReference type="Proteomes" id="UP000008827"/>
    </source>
</evidence>
<keyword evidence="1" id="KW-0732">Signal</keyword>
<keyword evidence="4" id="KW-1185">Reference proteome</keyword>
<reference evidence="2 3" key="1">
    <citation type="journal article" date="2010" name="Nature">
        <title>Genome sequence of the palaeopolyploid soybean.</title>
        <authorList>
            <person name="Schmutz J."/>
            <person name="Cannon S.B."/>
            <person name="Schlueter J."/>
            <person name="Ma J."/>
            <person name="Mitros T."/>
            <person name="Nelson W."/>
            <person name="Hyten D.L."/>
            <person name="Song Q."/>
            <person name="Thelen J.J."/>
            <person name="Cheng J."/>
            <person name="Xu D."/>
            <person name="Hellsten U."/>
            <person name="May G.D."/>
            <person name="Yu Y."/>
            <person name="Sakurai T."/>
            <person name="Umezawa T."/>
            <person name="Bhattacharyya M.K."/>
            <person name="Sandhu D."/>
            <person name="Valliyodan B."/>
            <person name="Lindquist E."/>
            <person name="Peto M."/>
            <person name="Grant D."/>
            <person name="Shu S."/>
            <person name="Goodstein D."/>
            <person name="Barry K."/>
            <person name="Futrell-Griggs M."/>
            <person name="Abernathy B."/>
            <person name="Du J."/>
            <person name="Tian Z."/>
            <person name="Zhu L."/>
            <person name="Gill N."/>
            <person name="Joshi T."/>
            <person name="Libault M."/>
            <person name="Sethuraman A."/>
            <person name="Zhang X.-C."/>
            <person name="Shinozaki K."/>
            <person name="Nguyen H.T."/>
            <person name="Wing R.A."/>
            <person name="Cregan P."/>
            <person name="Specht J."/>
            <person name="Grimwood J."/>
            <person name="Rokhsar D."/>
            <person name="Stacey G."/>
            <person name="Shoemaker R.C."/>
            <person name="Jackson S.A."/>
        </authorList>
    </citation>
    <scope>NUCLEOTIDE SEQUENCE</scope>
    <source>
        <strain evidence="3">cv. Williams 82</strain>
        <tissue evidence="2">Callus</tissue>
    </source>
</reference>
<organism evidence="2">
    <name type="scientific">Glycine max</name>
    <name type="common">Soybean</name>
    <name type="synonym">Glycine hispida</name>
    <dbReference type="NCBI Taxonomy" id="3847"/>
    <lineage>
        <taxon>Eukaryota</taxon>
        <taxon>Viridiplantae</taxon>
        <taxon>Streptophyta</taxon>
        <taxon>Embryophyta</taxon>
        <taxon>Tracheophyta</taxon>
        <taxon>Spermatophyta</taxon>
        <taxon>Magnoliopsida</taxon>
        <taxon>eudicotyledons</taxon>
        <taxon>Gunneridae</taxon>
        <taxon>Pentapetalae</taxon>
        <taxon>rosids</taxon>
        <taxon>fabids</taxon>
        <taxon>Fabales</taxon>
        <taxon>Fabaceae</taxon>
        <taxon>Papilionoideae</taxon>
        <taxon>50 kb inversion clade</taxon>
        <taxon>NPAAA clade</taxon>
        <taxon>indigoferoid/millettioid clade</taxon>
        <taxon>Phaseoleae</taxon>
        <taxon>Glycine</taxon>
        <taxon>Glycine subgen. Soja</taxon>
    </lineage>
</organism>
<dbReference type="InParanoid" id="A0A0R0H1G5"/>
<dbReference type="EnsemblPlants" id="KRH20367">
    <property type="protein sequence ID" value="KRH20367"/>
    <property type="gene ID" value="GLYMA_13G173400"/>
</dbReference>
<dbReference type="GO" id="GO:0004497">
    <property type="term" value="F:monooxygenase activity"/>
    <property type="evidence" value="ECO:0007669"/>
    <property type="project" value="InterPro"/>
</dbReference>
<dbReference type="EMBL" id="CM000846">
    <property type="protein sequence ID" value="KRH20367.1"/>
    <property type="molecule type" value="Genomic_DNA"/>
</dbReference>
<proteinExistence type="predicted"/>
<accession>A0A0R0H1G5</accession>
<name>A0A0R0H1G5_SOYBN</name>
<dbReference type="Proteomes" id="UP000008827">
    <property type="component" value="Chromosome 13"/>
</dbReference>
<dbReference type="SMR" id="A0A0R0H1G5"/>
<dbReference type="GO" id="GO:0005506">
    <property type="term" value="F:iron ion binding"/>
    <property type="evidence" value="ECO:0007669"/>
    <property type="project" value="InterPro"/>
</dbReference>
<feature type="signal peptide" evidence="1">
    <location>
        <begin position="1"/>
        <end position="22"/>
    </location>
</feature>
<evidence type="ECO:0000313" key="2">
    <source>
        <dbReference type="EMBL" id="KRH20367.1"/>
    </source>
</evidence>
<reference evidence="2" key="3">
    <citation type="submission" date="2018-07" db="EMBL/GenBank/DDBJ databases">
        <title>WGS assembly of Glycine max.</title>
        <authorList>
            <person name="Schmutz J."/>
            <person name="Cannon S."/>
            <person name="Schlueter J."/>
            <person name="Ma J."/>
            <person name="Mitros T."/>
            <person name="Nelson W."/>
            <person name="Hyten D."/>
            <person name="Song Q."/>
            <person name="Thelen J."/>
            <person name="Cheng J."/>
            <person name="Xu D."/>
            <person name="Hellsten U."/>
            <person name="May G."/>
            <person name="Yu Y."/>
            <person name="Sakurai T."/>
            <person name="Umezawa T."/>
            <person name="Bhattacharyya M."/>
            <person name="Sandhu D."/>
            <person name="Valliyodan B."/>
            <person name="Lindquist E."/>
            <person name="Peto M."/>
            <person name="Grant D."/>
            <person name="Shu S."/>
            <person name="Goodstein D."/>
            <person name="Barry K."/>
            <person name="Futrell-Griggs M."/>
            <person name="Abernathy B."/>
            <person name="Du J."/>
            <person name="Tian Z."/>
            <person name="Zhu L."/>
            <person name="Gill N."/>
            <person name="Joshi T."/>
            <person name="Libault M."/>
            <person name="Sethuraman A."/>
            <person name="Zhang X."/>
            <person name="Shinozaki K."/>
            <person name="Nguyen H."/>
            <person name="Wing R."/>
            <person name="Cregan P."/>
            <person name="Specht J."/>
            <person name="Grimwood J."/>
            <person name="Rokhsar D."/>
            <person name="Stacey G."/>
            <person name="Shoemaker R."/>
            <person name="Jackson S."/>
        </authorList>
    </citation>
    <scope>NUCLEOTIDE SEQUENCE</scope>
    <source>
        <tissue evidence="2">Callus</tissue>
    </source>
</reference>
<evidence type="ECO:0008006" key="5">
    <source>
        <dbReference type="Google" id="ProtNLM"/>
    </source>
</evidence>
<protein>
    <recommendedName>
        <fullName evidence="5">Cytochrome P450</fullName>
    </recommendedName>
</protein>
<dbReference type="GO" id="GO:0016705">
    <property type="term" value="F:oxidoreductase activity, acting on paired donors, with incorporation or reduction of molecular oxygen"/>
    <property type="evidence" value="ECO:0007669"/>
    <property type="project" value="InterPro"/>
</dbReference>
<evidence type="ECO:0000313" key="3">
    <source>
        <dbReference type="EnsemblPlants" id="KRH20367"/>
    </source>
</evidence>
<feature type="chain" id="PRO_5014521468" description="Cytochrome P450" evidence="1">
    <location>
        <begin position="23"/>
        <end position="74"/>
    </location>
</feature>
<dbReference type="STRING" id="3847.A0A0R0H1G5"/>
<gene>
    <name evidence="2" type="ORF">GLYMA_13G173400</name>
</gene>
<dbReference type="Gramene" id="KRH20367">
    <property type="protein sequence ID" value="KRH20367"/>
    <property type="gene ID" value="GLYMA_13G173400"/>
</dbReference>
<dbReference type="InterPro" id="IPR036396">
    <property type="entry name" value="Cyt_P450_sf"/>
</dbReference>
<dbReference type="GO" id="GO:0020037">
    <property type="term" value="F:heme binding"/>
    <property type="evidence" value="ECO:0007669"/>
    <property type="project" value="InterPro"/>
</dbReference>
<reference evidence="3" key="2">
    <citation type="submission" date="2018-02" db="UniProtKB">
        <authorList>
            <consortium name="EnsemblPlants"/>
        </authorList>
    </citation>
    <scope>IDENTIFICATION</scope>
    <source>
        <strain evidence="3">Williams 82</strain>
    </source>
</reference>
<sequence>MCPGVNLATSGMATLLASLIQCFDLQVLGPQGQILKGGDAKVSMEERAGLTVPRAHSLVCVPLARIGVASKLLS</sequence>
<evidence type="ECO:0000256" key="1">
    <source>
        <dbReference type="SAM" id="SignalP"/>
    </source>
</evidence>
<dbReference type="SUPFAM" id="SSF48264">
    <property type="entry name" value="Cytochrome P450"/>
    <property type="match status" value="1"/>
</dbReference>
<dbReference type="AlphaFoldDB" id="A0A0R0H1G5"/>